<feature type="transmembrane region" description="Helical" evidence="1">
    <location>
        <begin position="7"/>
        <end position="31"/>
    </location>
</feature>
<evidence type="ECO:0000256" key="1">
    <source>
        <dbReference type="SAM" id="Phobius"/>
    </source>
</evidence>
<reference evidence="2" key="2">
    <citation type="journal article" date="2014" name="BMC Genomics">
        <title>A genomic perspective to assessing quality of mass-reared SIT flies used in Mediterranean fruit fly (Ceratitis capitata) eradication in California.</title>
        <authorList>
            <person name="Calla B."/>
            <person name="Hall B."/>
            <person name="Hou S."/>
            <person name="Geib S.M."/>
        </authorList>
    </citation>
    <scope>NUCLEOTIDE SEQUENCE</scope>
</reference>
<dbReference type="AlphaFoldDB" id="W8BJW8"/>
<accession>W8BJW8</accession>
<evidence type="ECO:0000313" key="2">
    <source>
        <dbReference type="EMBL" id="JAC01611.1"/>
    </source>
</evidence>
<dbReference type="EMBL" id="GAMC01004945">
    <property type="protein sequence ID" value="JAC01611.1"/>
    <property type="molecule type" value="mRNA"/>
</dbReference>
<sequence length="129" mass="14226">MLARMVVIVVVMVIVVVRVVTVVVMPSQAAIMPGANDSAVELYIKWALMTISLFLAIVCICVCACLDTQVKLQFNVVADSQLGICCSYAAVYLRSKTYENDVLIKCYDEVADEAENVADKTNYSEYELL</sequence>
<proteinExistence type="evidence at transcript level"/>
<organism evidence="2">
    <name type="scientific">Ceratitis capitata</name>
    <name type="common">Mediterranean fruit fly</name>
    <name type="synonym">Tephritis capitata</name>
    <dbReference type="NCBI Taxonomy" id="7213"/>
    <lineage>
        <taxon>Eukaryota</taxon>
        <taxon>Metazoa</taxon>
        <taxon>Ecdysozoa</taxon>
        <taxon>Arthropoda</taxon>
        <taxon>Hexapoda</taxon>
        <taxon>Insecta</taxon>
        <taxon>Pterygota</taxon>
        <taxon>Neoptera</taxon>
        <taxon>Endopterygota</taxon>
        <taxon>Diptera</taxon>
        <taxon>Brachycera</taxon>
        <taxon>Muscomorpha</taxon>
        <taxon>Tephritoidea</taxon>
        <taxon>Tephritidae</taxon>
        <taxon>Ceratitis</taxon>
        <taxon>Ceratitis</taxon>
    </lineage>
</organism>
<keyword evidence="1" id="KW-1133">Transmembrane helix</keyword>
<keyword evidence="1" id="KW-0812">Transmembrane</keyword>
<protein>
    <submittedName>
        <fullName evidence="2">Uncharacterized protein</fullName>
    </submittedName>
</protein>
<feature type="transmembrane region" description="Helical" evidence="1">
    <location>
        <begin position="43"/>
        <end position="66"/>
    </location>
</feature>
<reference evidence="2" key="1">
    <citation type="submission" date="2013-07" db="EMBL/GenBank/DDBJ databases">
        <authorList>
            <person name="Geib S."/>
        </authorList>
    </citation>
    <scope>NUCLEOTIDE SEQUENCE</scope>
</reference>
<keyword evidence="1" id="KW-0472">Membrane</keyword>
<name>W8BJW8_CERCA</name>